<proteinExistence type="inferred from homology"/>
<sequence length="204" mass="21740">MGLAAMIEVKSELRSALIVARAKACADAPQAGDALVAHISALPDGVQNAVIASYIPFKTEMDPRPMMRALAAQGAKLCLPRTPPKGGEGAGLTFHLCDPDDPSLFEKSAWGVMEPKAHLPLVRPDIVLVPLLGFDRAGHRLGQGQGHYDRTLQALRAAGPVLAIGVAFAAQEVEQIPFEAHDQRLDWIITPIEAYPIATQSGIE</sequence>
<comment type="catalytic activity">
    <reaction evidence="5">
        <text>(6S)-5-formyl-5,6,7,8-tetrahydrofolate + ATP = (6R)-5,10-methenyltetrahydrofolate + ADP + phosphate</text>
        <dbReference type="Rhea" id="RHEA:10488"/>
        <dbReference type="ChEBI" id="CHEBI:30616"/>
        <dbReference type="ChEBI" id="CHEBI:43474"/>
        <dbReference type="ChEBI" id="CHEBI:57455"/>
        <dbReference type="ChEBI" id="CHEBI:57457"/>
        <dbReference type="ChEBI" id="CHEBI:456216"/>
        <dbReference type="EC" id="6.3.3.2"/>
    </reaction>
</comment>
<feature type="binding site" evidence="4">
    <location>
        <begin position="140"/>
        <end position="148"/>
    </location>
    <ligand>
        <name>ATP</name>
        <dbReference type="ChEBI" id="CHEBI:30616"/>
    </ligand>
</feature>
<dbReference type="EMBL" id="BFBR01000008">
    <property type="protein sequence ID" value="GBF58919.1"/>
    <property type="molecule type" value="Genomic_DNA"/>
</dbReference>
<organism evidence="6 7">
    <name type="scientific">Candidatus Phycosocius bacilliformis</name>
    <dbReference type="NCBI Taxonomy" id="1445552"/>
    <lineage>
        <taxon>Bacteria</taxon>
        <taxon>Pseudomonadati</taxon>
        <taxon>Pseudomonadota</taxon>
        <taxon>Alphaproteobacteria</taxon>
        <taxon>Caulobacterales</taxon>
        <taxon>Caulobacterales incertae sedis</taxon>
        <taxon>Candidatus Phycosocius</taxon>
    </lineage>
</organism>
<comment type="cofactor">
    <cofactor evidence="5">
        <name>Mg(2+)</name>
        <dbReference type="ChEBI" id="CHEBI:18420"/>
    </cofactor>
</comment>
<keyword evidence="2 4" id="KW-0547">Nucleotide-binding</keyword>
<feature type="binding site" evidence="4">
    <location>
        <position position="55"/>
    </location>
    <ligand>
        <name>substrate</name>
    </ligand>
</feature>
<evidence type="ECO:0000313" key="6">
    <source>
        <dbReference type="EMBL" id="GBF58919.1"/>
    </source>
</evidence>
<gene>
    <name evidence="6" type="ORF">PbB2_02609</name>
</gene>
<dbReference type="SUPFAM" id="SSF100950">
    <property type="entry name" value="NagB/RpiA/CoA transferase-like"/>
    <property type="match status" value="1"/>
</dbReference>
<name>A0A2P2ECY2_9PROT</name>
<reference evidence="6" key="1">
    <citation type="journal article" date="2018" name="Genome Announc.">
        <title>Draft Genome Sequence of "Candidatus Phycosocius bacilliformis," an Alphaproteobacterial Ectosymbiont of the Hydrocarbon-Producing Green Alga Botryococcus braunii.</title>
        <authorList>
            <person name="Tanabe Y."/>
            <person name="Yamaguchi H."/>
            <person name="Watanabe M.M."/>
        </authorList>
    </citation>
    <scope>NUCLEOTIDE SEQUENCE [LARGE SCALE GENOMIC DNA]</scope>
    <source>
        <strain evidence="6">BOTRYCO-2</strain>
    </source>
</reference>
<dbReference type="GO" id="GO:0009396">
    <property type="term" value="P:folic acid-containing compound biosynthetic process"/>
    <property type="evidence" value="ECO:0007669"/>
    <property type="project" value="TreeGrafter"/>
</dbReference>
<keyword evidence="3 4" id="KW-0067">ATP-binding</keyword>
<feature type="binding site" evidence="4">
    <location>
        <position position="60"/>
    </location>
    <ligand>
        <name>substrate</name>
    </ligand>
</feature>
<keyword evidence="5" id="KW-0460">Magnesium</keyword>
<dbReference type="PANTHER" id="PTHR23407">
    <property type="entry name" value="ATPASE INHIBITOR/5-FORMYLTETRAHYDROFOLATE CYCLO-LIGASE"/>
    <property type="match status" value="1"/>
</dbReference>
<dbReference type="GO" id="GO:0030272">
    <property type="term" value="F:5-formyltetrahydrofolate cyclo-ligase activity"/>
    <property type="evidence" value="ECO:0007669"/>
    <property type="project" value="UniProtKB-EC"/>
</dbReference>
<dbReference type="AlphaFoldDB" id="A0A2P2ECY2"/>
<evidence type="ECO:0000256" key="1">
    <source>
        <dbReference type="ARBA" id="ARBA00010638"/>
    </source>
</evidence>
<dbReference type="NCBIfam" id="TIGR02727">
    <property type="entry name" value="MTHFS_bact"/>
    <property type="match status" value="1"/>
</dbReference>
<dbReference type="PANTHER" id="PTHR23407:SF1">
    <property type="entry name" value="5-FORMYLTETRAHYDROFOLATE CYCLO-LIGASE"/>
    <property type="match status" value="1"/>
</dbReference>
<dbReference type="GO" id="GO:0046872">
    <property type="term" value="F:metal ion binding"/>
    <property type="evidence" value="ECO:0007669"/>
    <property type="project" value="UniProtKB-KW"/>
</dbReference>
<keyword evidence="5" id="KW-0479">Metal-binding</keyword>
<dbReference type="Pfam" id="PF01812">
    <property type="entry name" value="5-FTHF_cyc-lig"/>
    <property type="match status" value="1"/>
</dbReference>
<accession>A0A2P2ECY2</accession>
<dbReference type="Gene3D" id="3.40.50.10420">
    <property type="entry name" value="NagB/RpiA/CoA transferase-like"/>
    <property type="match status" value="1"/>
</dbReference>
<dbReference type="EC" id="6.3.3.2" evidence="5"/>
<evidence type="ECO:0000256" key="4">
    <source>
        <dbReference type="PIRSR" id="PIRSR006806-1"/>
    </source>
</evidence>
<keyword evidence="6" id="KW-0436">Ligase</keyword>
<comment type="similarity">
    <text evidence="1 5">Belongs to the 5-formyltetrahydrofolate cyclo-ligase family.</text>
</comment>
<protein>
    <recommendedName>
        <fullName evidence="5">5-formyltetrahydrofolate cyclo-ligase</fullName>
        <ecNumber evidence="5">6.3.3.2</ecNumber>
    </recommendedName>
</protein>
<evidence type="ECO:0000256" key="2">
    <source>
        <dbReference type="ARBA" id="ARBA00022741"/>
    </source>
</evidence>
<comment type="caution">
    <text evidence="6">The sequence shown here is derived from an EMBL/GenBank/DDBJ whole genome shotgun (WGS) entry which is preliminary data.</text>
</comment>
<evidence type="ECO:0000256" key="5">
    <source>
        <dbReference type="RuleBase" id="RU361279"/>
    </source>
</evidence>
<dbReference type="PIRSF" id="PIRSF006806">
    <property type="entry name" value="FTHF_cligase"/>
    <property type="match status" value="1"/>
</dbReference>
<dbReference type="InterPro" id="IPR024185">
    <property type="entry name" value="FTHF_cligase-like_sf"/>
</dbReference>
<keyword evidence="7" id="KW-1185">Reference proteome</keyword>
<dbReference type="InterPro" id="IPR037171">
    <property type="entry name" value="NagB/RpiA_transferase-like"/>
</dbReference>
<evidence type="ECO:0000256" key="3">
    <source>
        <dbReference type="ARBA" id="ARBA00022840"/>
    </source>
</evidence>
<evidence type="ECO:0000313" key="7">
    <source>
        <dbReference type="Proteomes" id="UP000245086"/>
    </source>
</evidence>
<dbReference type="Proteomes" id="UP000245086">
    <property type="component" value="Unassembled WGS sequence"/>
</dbReference>
<feature type="binding site" evidence="4">
    <location>
        <begin position="10"/>
        <end position="14"/>
    </location>
    <ligand>
        <name>ATP</name>
        <dbReference type="ChEBI" id="CHEBI:30616"/>
    </ligand>
</feature>
<dbReference type="GO" id="GO:0035999">
    <property type="term" value="P:tetrahydrofolate interconversion"/>
    <property type="evidence" value="ECO:0007669"/>
    <property type="project" value="TreeGrafter"/>
</dbReference>
<dbReference type="GO" id="GO:0005524">
    <property type="term" value="F:ATP binding"/>
    <property type="evidence" value="ECO:0007669"/>
    <property type="project" value="UniProtKB-KW"/>
</dbReference>
<dbReference type="InterPro" id="IPR002698">
    <property type="entry name" value="FTHF_cligase"/>
</dbReference>